<sequence length="101" mass="11596">MLIFLKTGLLIIVIKLLFSAISVFLAIIAWKKIRTFASLFFLLGILFLYLLYLYLFVSMLGFIPTYPPFTGDISIVNIFFHIMPLVFFILALVNIIKDGKI</sequence>
<evidence type="ECO:0000313" key="2">
    <source>
        <dbReference type="EMBL" id="CEM61604.1"/>
    </source>
</evidence>
<feature type="transmembrane region" description="Helical" evidence="1">
    <location>
        <begin position="75"/>
        <end position="96"/>
    </location>
</feature>
<proteinExistence type="predicted"/>
<feature type="transmembrane region" description="Helical" evidence="1">
    <location>
        <begin position="40"/>
        <end position="63"/>
    </location>
</feature>
<dbReference type="Proteomes" id="UP000042527">
    <property type="component" value="Unassembled WGS sequence"/>
</dbReference>
<reference evidence="3" key="1">
    <citation type="submission" date="2015-01" db="EMBL/GenBank/DDBJ databases">
        <authorList>
            <person name="Manzoor Shahid"/>
            <person name="Zubair Saima"/>
        </authorList>
    </citation>
    <scope>NUCLEOTIDE SEQUENCE [LARGE SCALE GENOMIC DNA]</scope>
    <source>
        <strain evidence="3">V1</strain>
    </source>
</reference>
<keyword evidence="1" id="KW-1133">Transmembrane helix</keyword>
<feature type="transmembrane region" description="Helical" evidence="1">
    <location>
        <begin position="6"/>
        <end position="28"/>
    </location>
</feature>
<gene>
    <name evidence="2" type="ORF">TPHV1_20141</name>
</gene>
<protein>
    <submittedName>
        <fullName evidence="2">Uncharacterized protein</fullName>
    </submittedName>
</protein>
<accession>A0A0B7GSL4</accession>
<name>A0A0B7GSL4_TREPH</name>
<organism evidence="2 3">
    <name type="scientific">Treponema phagedenis</name>
    <dbReference type="NCBI Taxonomy" id="162"/>
    <lineage>
        <taxon>Bacteria</taxon>
        <taxon>Pseudomonadati</taxon>
        <taxon>Spirochaetota</taxon>
        <taxon>Spirochaetia</taxon>
        <taxon>Spirochaetales</taxon>
        <taxon>Treponemataceae</taxon>
        <taxon>Treponema</taxon>
    </lineage>
</organism>
<keyword evidence="3" id="KW-1185">Reference proteome</keyword>
<dbReference type="AlphaFoldDB" id="A0A0B7GSL4"/>
<dbReference type="RefSeq" id="WP_044634554.1">
    <property type="nucleotide sequence ID" value="NZ_CDNC01000012.1"/>
</dbReference>
<keyword evidence="1" id="KW-0812">Transmembrane</keyword>
<dbReference type="EMBL" id="CDNC01000012">
    <property type="protein sequence ID" value="CEM61604.1"/>
    <property type="molecule type" value="Genomic_DNA"/>
</dbReference>
<evidence type="ECO:0000256" key="1">
    <source>
        <dbReference type="SAM" id="Phobius"/>
    </source>
</evidence>
<evidence type="ECO:0000313" key="3">
    <source>
        <dbReference type="Proteomes" id="UP000042527"/>
    </source>
</evidence>
<keyword evidence="1" id="KW-0472">Membrane</keyword>